<dbReference type="PANTHER" id="PTHR37981">
    <property type="entry name" value="LIPASE 2"/>
    <property type="match status" value="1"/>
</dbReference>
<keyword evidence="2" id="KW-1015">Disulfide bond</keyword>
<evidence type="ECO:0000256" key="2">
    <source>
        <dbReference type="PIRSR" id="PIRSR637460-2"/>
    </source>
</evidence>
<dbReference type="AlphaFoldDB" id="A0A3D9ULN5"/>
<reference evidence="5 6" key="1">
    <citation type="submission" date="2018-08" db="EMBL/GenBank/DDBJ databases">
        <title>Sequencing the genomes of 1000 actinobacteria strains.</title>
        <authorList>
            <person name="Klenk H.-P."/>
        </authorList>
    </citation>
    <scope>NUCLEOTIDE SEQUENCE [LARGE SCALE GENOMIC DNA]</scope>
    <source>
        <strain evidence="5 6">DSM 22967</strain>
    </source>
</reference>
<dbReference type="InterPro" id="IPR037460">
    <property type="entry name" value="SEST-like"/>
</dbReference>
<comment type="caution">
    <text evidence="5">The sequence shown here is derived from an EMBL/GenBank/DDBJ whole genome shotgun (WGS) entry which is preliminary data.</text>
</comment>
<proteinExistence type="predicted"/>
<dbReference type="SUPFAM" id="SSF52266">
    <property type="entry name" value="SGNH hydrolase"/>
    <property type="match status" value="1"/>
</dbReference>
<evidence type="ECO:0000259" key="4">
    <source>
        <dbReference type="Pfam" id="PF13472"/>
    </source>
</evidence>
<dbReference type="InterPro" id="IPR013830">
    <property type="entry name" value="SGNH_hydro"/>
</dbReference>
<feature type="signal peptide" evidence="3">
    <location>
        <begin position="1"/>
        <end position="26"/>
    </location>
</feature>
<dbReference type="InterPro" id="IPR036514">
    <property type="entry name" value="SGNH_hydro_sf"/>
</dbReference>
<dbReference type="EMBL" id="QTUA01000001">
    <property type="protein sequence ID" value="REF30352.1"/>
    <property type="molecule type" value="Genomic_DNA"/>
</dbReference>
<dbReference type="Proteomes" id="UP000256253">
    <property type="component" value="Unassembled WGS sequence"/>
</dbReference>
<sequence length="283" mass="29266">MRRLPLITAAALAVTAALGAAPSATAAQLDYVAMGDSYSAGSGILPLASGSNPLCTQSAVNAAHVISSAKGFTLKDVTCGGAQTKDFAGNQFGVVAPQYNALSADTDLVTLTIGGNDGNVFVNNVLTCGTLGTLTLGIGKPCTNHFGSSQFDLINNETYPAIVQTLQGIKARAPKARIAIAGYPQIMPQDGTSCFFTMPIAKGDVPYLNQLEKTLNSAVSRAAAAMGVTYVDMWTASTGRDACKPAGTRWVEPALWGTNYVPVHPNAAGERAYANQYIVTLGL</sequence>
<dbReference type="RefSeq" id="WP_115922359.1">
    <property type="nucleotide sequence ID" value="NZ_QTUA01000001.1"/>
</dbReference>
<accession>A0A3D9ULN5</accession>
<evidence type="ECO:0000313" key="6">
    <source>
        <dbReference type="Proteomes" id="UP000256253"/>
    </source>
</evidence>
<keyword evidence="3" id="KW-0732">Signal</keyword>
<feature type="active site" description="Nucleophile" evidence="1">
    <location>
        <position position="37"/>
    </location>
</feature>
<keyword evidence="5" id="KW-0378">Hydrolase</keyword>
<feature type="disulfide bond" evidence="2">
    <location>
        <begin position="55"/>
        <end position="79"/>
    </location>
</feature>
<feature type="disulfide bond" evidence="2">
    <location>
        <begin position="194"/>
        <end position="243"/>
    </location>
</feature>
<dbReference type="OrthoDB" id="5503950at2"/>
<evidence type="ECO:0000313" key="5">
    <source>
        <dbReference type="EMBL" id="REF30352.1"/>
    </source>
</evidence>
<gene>
    <name evidence="5" type="ORF">DFJ65_1358</name>
</gene>
<dbReference type="GO" id="GO:0019433">
    <property type="term" value="P:triglyceride catabolic process"/>
    <property type="evidence" value="ECO:0007669"/>
    <property type="project" value="TreeGrafter"/>
</dbReference>
<feature type="domain" description="SGNH hydrolase-type esterase" evidence="4">
    <location>
        <begin position="33"/>
        <end position="272"/>
    </location>
</feature>
<evidence type="ECO:0000256" key="1">
    <source>
        <dbReference type="PIRSR" id="PIRSR637460-1"/>
    </source>
</evidence>
<name>A0A3D9ULN5_9MICO</name>
<dbReference type="GO" id="GO:0004806">
    <property type="term" value="F:triacylglycerol lipase activity"/>
    <property type="evidence" value="ECO:0007669"/>
    <property type="project" value="TreeGrafter"/>
</dbReference>
<feature type="active site" evidence="1">
    <location>
        <position position="264"/>
    </location>
</feature>
<keyword evidence="6" id="KW-1185">Reference proteome</keyword>
<dbReference type="PANTHER" id="PTHR37981:SF1">
    <property type="entry name" value="SGNH HYDROLASE-TYPE ESTERASE DOMAIN-CONTAINING PROTEIN"/>
    <property type="match status" value="1"/>
</dbReference>
<dbReference type="Gene3D" id="3.40.50.1110">
    <property type="entry name" value="SGNH hydrolase"/>
    <property type="match status" value="1"/>
</dbReference>
<protein>
    <submittedName>
        <fullName evidence="5">GDSL-like lipase/acylhydrolase family protein</fullName>
    </submittedName>
</protein>
<dbReference type="CDD" id="cd01823">
    <property type="entry name" value="SEST_like"/>
    <property type="match status" value="1"/>
</dbReference>
<dbReference type="Pfam" id="PF13472">
    <property type="entry name" value="Lipase_GDSL_2"/>
    <property type="match status" value="1"/>
</dbReference>
<organism evidence="5 6">
    <name type="scientific">Calidifontibacter indicus</name>
    <dbReference type="NCBI Taxonomy" id="419650"/>
    <lineage>
        <taxon>Bacteria</taxon>
        <taxon>Bacillati</taxon>
        <taxon>Actinomycetota</taxon>
        <taxon>Actinomycetes</taxon>
        <taxon>Micrococcales</taxon>
        <taxon>Dermacoccaceae</taxon>
        <taxon>Calidifontibacter</taxon>
    </lineage>
</organism>
<evidence type="ECO:0000256" key="3">
    <source>
        <dbReference type="SAM" id="SignalP"/>
    </source>
</evidence>
<feature type="disulfide bond" evidence="2">
    <location>
        <begin position="128"/>
        <end position="142"/>
    </location>
</feature>
<feature type="chain" id="PRO_5017738845" evidence="3">
    <location>
        <begin position="27"/>
        <end position="283"/>
    </location>
</feature>